<evidence type="ECO:0000313" key="4">
    <source>
        <dbReference type="EMBL" id="CDT43528.1"/>
    </source>
</evidence>
<feature type="domain" description="Outer membrane protein beta-barrel" evidence="3">
    <location>
        <begin position="8"/>
        <end position="219"/>
    </location>
</feature>
<keyword evidence="1 2" id="KW-0732">Signal</keyword>
<dbReference type="RefSeq" id="WP_048662027.1">
    <property type="nucleotide sequence ID" value="NZ_AP025476.1"/>
</dbReference>
<dbReference type="GeneID" id="93900717"/>
<gene>
    <name evidence="4" type="ORF">VCR5J5_320017</name>
</gene>
<dbReference type="SUPFAM" id="SSF56925">
    <property type="entry name" value="OMPA-like"/>
    <property type="match status" value="1"/>
</dbReference>
<evidence type="ECO:0000256" key="2">
    <source>
        <dbReference type="SAM" id="SignalP"/>
    </source>
</evidence>
<sequence length="219" mass="24145">MKKTLLVLALSSLTATTAFANESAPTPELMPEPIKTEFFVGGGLGYHSAKAQISGPGFKESKTAKGAAFHIRGGAYIQENHRITGTINFTGDNELWHSRGDQDEINLDLAQTEFLLSYDYIHAINSQFSVFGGATVGMTQNTFKGEYIDLIDSSENGSAKSKETDFVYGLQAGVQYKIMKNVSADFQYRHMFESYSEGNLIELSVPNNSEFTVSVDYRF</sequence>
<name>A0A822MWP2_9VIBR</name>
<proteinExistence type="predicted"/>
<evidence type="ECO:0000256" key="1">
    <source>
        <dbReference type="ARBA" id="ARBA00022729"/>
    </source>
</evidence>
<feature type="signal peptide" evidence="2">
    <location>
        <begin position="1"/>
        <end position="20"/>
    </location>
</feature>
<accession>A0A822MWP2</accession>
<evidence type="ECO:0000259" key="3">
    <source>
        <dbReference type="Pfam" id="PF13505"/>
    </source>
</evidence>
<protein>
    <recommendedName>
        <fullName evidence="3">Outer membrane protein beta-barrel domain-containing protein</fullName>
    </recommendedName>
</protein>
<evidence type="ECO:0000313" key="5">
    <source>
        <dbReference type="Proteomes" id="UP000049495"/>
    </source>
</evidence>
<dbReference type="AlphaFoldDB" id="A0A822MWP2"/>
<comment type="caution">
    <text evidence="4">The sequence shown here is derived from an EMBL/GenBank/DDBJ whole genome shotgun (WGS) entry which is preliminary data.</text>
</comment>
<organism evidence="4 5">
    <name type="scientific">Vibrio crassostreae</name>
    <dbReference type="NCBI Taxonomy" id="246167"/>
    <lineage>
        <taxon>Bacteria</taxon>
        <taxon>Pseudomonadati</taxon>
        <taxon>Pseudomonadota</taxon>
        <taxon>Gammaproteobacteria</taxon>
        <taxon>Vibrionales</taxon>
        <taxon>Vibrionaceae</taxon>
        <taxon>Vibrio</taxon>
    </lineage>
</organism>
<dbReference type="InterPro" id="IPR027385">
    <property type="entry name" value="Beta-barrel_OMP"/>
</dbReference>
<dbReference type="Proteomes" id="UP000049495">
    <property type="component" value="Unassembled WGS sequence"/>
</dbReference>
<feature type="chain" id="PRO_5041142694" description="Outer membrane protein beta-barrel domain-containing protein" evidence="2">
    <location>
        <begin position="21"/>
        <end position="219"/>
    </location>
</feature>
<dbReference type="Pfam" id="PF13505">
    <property type="entry name" value="OMP_b-brl"/>
    <property type="match status" value="1"/>
</dbReference>
<dbReference type="EMBL" id="CCJV01000092">
    <property type="protein sequence ID" value="CDT43528.1"/>
    <property type="molecule type" value="Genomic_DNA"/>
</dbReference>
<dbReference type="InterPro" id="IPR011250">
    <property type="entry name" value="OMP/PagP_B-barrel"/>
</dbReference>
<reference evidence="5" key="1">
    <citation type="submission" date="2014-06" db="EMBL/GenBank/DDBJ databases">
        <authorList>
            <person name="Le Roux Frederique"/>
        </authorList>
    </citation>
    <scope>NUCLEOTIDE SEQUENCE [LARGE SCALE GENOMIC DNA]</scope>
    <source>
        <strain evidence="5">J5-5</strain>
    </source>
</reference>
<dbReference type="Gene3D" id="2.40.160.20">
    <property type="match status" value="1"/>
</dbReference>